<dbReference type="OrthoDB" id="9810259at2"/>
<keyword evidence="11" id="KW-0449">Lipoprotein</keyword>
<proteinExistence type="inferred from homology"/>
<evidence type="ECO:0000256" key="1">
    <source>
        <dbReference type="ARBA" id="ARBA00006139"/>
    </source>
</evidence>
<dbReference type="UniPathway" id="UPA00665"/>
<comment type="subcellular location">
    <subcellularLocation>
        <location evidence="9">Cell membrane</location>
        <topology evidence="9">Multi-pass membrane protein</topology>
    </subcellularLocation>
</comment>
<name>A0A380KE45_9STRE</name>
<evidence type="ECO:0000256" key="8">
    <source>
        <dbReference type="ARBA" id="ARBA00023136"/>
    </source>
</evidence>
<evidence type="ECO:0000256" key="3">
    <source>
        <dbReference type="ARBA" id="ARBA00022670"/>
    </source>
</evidence>
<evidence type="ECO:0000256" key="7">
    <source>
        <dbReference type="ARBA" id="ARBA00022989"/>
    </source>
</evidence>
<keyword evidence="12" id="KW-1185">Reference proteome</keyword>
<evidence type="ECO:0000256" key="6">
    <source>
        <dbReference type="ARBA" id="ARBA00022801"/>
    </source>
</evidence>
<dbReference type="NCBIfam" id="TIGR00077">
    <property type="entry name" value="lspA"/>
    <property type="match status" value="1"/>
</dbReference>
<gene>
    <name evidence="9 11" type="primary">lspA</name>
    <name evidence="11" type="ORF">NCTC12224_01922</name>
</gene>
<dbReference type="GO" id="GO:0005886">
    <property type="term" value="C:plasma membrane"/>
    <property type="evidence" value="ECO:0007669"/>
    <property type="project" value="UniProtKB-SubCell"/>
</dbReference>
<dbReference type="PANTHER" id="PTHR33695">
    <property type="entry name" value="LIPOPROTEIN SIGNAL PEPTIDASE"/>
    <property type="match status" value="1"/>
</dbReference>
<organism evidence="11 12">
    <name type="scientific">Streptococcus hyointestinalis</name>
    <dbReference type="NCBI Taxonomy" id="1337"/>
    <lineage>
        <taxon>Bacteria</taxon>
        <taxon>Bacillati</taxon>
        <taxon>Bacillota</taxon>
        <taxon>Bacilli</taxon>
        <taxon>Lactobacillales</taxon>
        <taxon>Streptococcaceae</taxon>
        <taxon>Streptococcus</taxon>
    </lineage>
</organism>
<feature type="transmembrane region" description="Helical" evidence="9">
    <location>
        <begin position="62"/>
        <end position="80"/>
    </location>
</feature>
<comment type="function">
    <text evidence="9">This protein specifically catalyzes the removal of signal peptides from prolipoproteins.</text>
</comment>
<dbReference type="EMBL" id="UHFN01000007">
    <property type="protein sequence ID" value="SUN62510.1"/>
    <property type="molecule type" value="Genomic_DNA"/>
</dbReference>
<keyword evidence="6 9" id="KW-0378">Hydrolase</keyword>
<keyword evidence="4 9" id="KW-0812">Transmembrane</keyword>
<evidence type="ECO:0000256" key="10">
    <source>
        <dbReference type="RuleBase" id="RU004181"/>
    </source>
</evidence>
<evidence type="ECO:0000313" key="11">
    <source>
        <dbReference type="EMBL" id="SUN62510.1"/>
    </source>
</evidence>
<feature type="transmembrane region" description="Helical" evidence="9">
    <location>
        <begin position="7"/>
        <end position="26"/>
    </location>
</feature>
<keyword evidence="3 9" id="KW-0645">Protease</keyword>
<comment type="catalytic activity">
    <reaction evidence="9">
        <text>Release of signal peptides from bacterial membrane prolipoproteins. Hydrolyzes -Xaa-Yaa-Zaa-|-(S,diacylglyceryl)Cys-, in which Xaa is hydrophobic (preferably Leu), and Yaa (Ala or Ser) and Zaa (Gly or Ala) have small, neutral side chains.</text>
        <dbReference type="EC" id="3.4.23.36"/>
    </reaction>
</comment>
<dbReference type="InterPro" id="IPR001872">
    <property type="entry name" value="Peptidase_A8"/>
</dbReference>
<evidence type="ECO:0000313" key="12">
    <source>
        <dbReference type="Proteomes" id="UP000254924"/>
    </source>
</evidence>
<evidence type="ECO:0000256" key="5">
    <source>
        <dbReference type="ARBA" id="ARBA00022750"/>
    </source>
</evidence>
<evidence type="ECO:0000256" key="2">
    <source>
        <dbReference type="ARBA" id="ARBA00022475"/>
    </source>
</evidence>
<dbReference type="Proteomes" id="UP000254924">
    <property type="component" value="Unassembled WGS sequence"/>
</dbReference>
<evidence type="ECO:0000256" key="9">
    <source>
        <dbReference type="HAMAP-Rule" id="MF_00161"/>
    </source>
</evidence>
<keyword evidence="8 9" id="KW-0472">Membrane</keyword>
<comment type="similarity">
    <text evidence="1 9 10">Belongs to the peptidase A8 family.</text>
</comment>
<comment type="pathway">
    <text evidence="9">Protein modification; lipoprotein biosynthesis (signal peptide cleavage).</text>
</comment>
<keyword evidence="5 9" id="KW-0064">Aspartyl protease</keyword>
<dbReference type="GO" id="GO:0006508">
    <property type="term" value="P:proteolysis"/>
    <property type="evidence" value="ECO:0007669"/>
    <property type="project" value="UniProtKB-KW"/>
</dbReference>
<dbReference type="EC" id="3.4.23.36" evidence="9"/>
<protein>
    <recommendedName>
        <fullName evidence="9">Lipoprotein signal peptidase</fullName>
        <ecNumber evidence="9">3.4.23.36</ecNumber>
    </recommendedName>
    <alternativeName>
        <fullName evidence="9">Prolipoprotein signal peptidase</fullName>
    </alternativeName>
    <alternativeName>
        <fullName evidence="9">Signal peptidase II</fullName>
        <shortName evidence="9">SPase II</shortName>
    </alternativeName>
</protein>
<reference evidence="11 12" key="1">
    <citation type="submission" date="2018-06" db="EMBL/GenBank/DDBJ databases">
        <authorList>
            <consortium name="Pathogen Informatics"/>
            <person name="Doyle S."/>
        </authorList>
    </citation>
    <scope>NUCLEOTIDE SEQUENCE [LARGE SCALE GENOMIC DNA]</scope>
    <source>
        <strain evidence="11 12">NCTC12224</strain>
    </source>
</reference>
<accession>A0A380KE45</accession>
<feature type="active site" evidence="9">
    <location>
        <position position="115"/>
    </location>
</feature>
<feature type="transmembrane region" description="Helical" evidence="9">
    <location>
        <begin position="124"/>
        <end position="146"/>
    </location>
</feature>
<dbReference type="GO" id="GO:0004190">
    <property type="term" value="F:aspartic-type endopeptidase activity"/>
    <property type="evidence" value="ECO:0007669"/>
    <property type="project" value="UniProtKB-UniRule"/>
</dbReference>
<dbReference type="PRINTS" id="PR00781">
    <property type="entry name" value="LIPOSIGPTASE"/>
</dbReference>
<dbReference type="Pfam" id="PF01252">
    <property type="entry name" value="Peptidase_A8"/>
    <property type="match status" value="1"/>
</dbReference>
<keyword evidence="7 9" id="KW-1133">Transmembrane helix</keyword>
<dbReference type="AlphaFoldDB" id="A0A380KE45"/>
<evidence type="ECO:0000256" key="4">
    <source>
        <dbReference type="ARBA" id="ARBA00022692"/>
    </source>
</evidence>
<dbReference type="HAMAP" id="MF_00161">
    <property type="entry name" value="LspA"/>
    <property type="match status" value="1"/>
</dbReference>
<feature type="active site" evidence="9">
    <location>
        <position position="131"/>
    </location>
</feature>
<keyword evidence="2 9" id="KW-1003">Cell membrane</keyword>
<sequence>MVKKIGVIASIIILIALDQLSKLWIVNNVELGSLRPFLKGVFSLTYLQNRGAAFSMLQDQQWFFALITIIVVGLAIYYLIKHIDGSWWLLTGLVLVIAGGLGNFCDRLRLGFVVDMVHLDFMDFAIFNVADAYLSVGVVILMIALWREEDGSHR</sequence>
<dbReference type="PANTHER" id="PTHR33695:SF1">
    <property type="entry name" value="LIPOPROTEIN SIGNAL PEPTIDASE"/>
    <property type="match status" value="1"/>
</dbReference>
<feature type="transmembrane region" description="Helical" evidence="9">
    <location>
        <begin position="87"/>
        <end position="104"/>
    </location>
</feature>